<evidence type="ECO:0000313" key="3">
    <source>
        <dbReference type="Proteomes" id="UP001151760"/>
    </source>
</evidence>
<sequence length="235" mass="25809">MPAVPLFSRIASGFWNDAPVPCSTLHHWPQHGIPYALWHRLTVVFSWIPALTVFSRFCLGIVVFRPLWSAMSCLEAAIHVSVDCICYWPAFTWASSVLLPVPAWMESVSLCSGSPVTPPIFVWHAIVTVLLVPWMCWMVGLGHSVILPGVDPSCYVFSYPAACAPLSPGTARSLLCAWSLSVVSLYWNFVCSPVCFLDTSFLVVGNWGSSLLLLNGFRNRLPGNILVPSLTQCAP</sequence>
<comment type="caution">
    <text evidence="2">The sequence shown here is derived from an EMBL/GenBank/DDBJ whole genome shotgun (WGS) entry which is preliminary data.</text>
</comment>
<keyword evidence="1" id="KW-1133">Transmembrane helix</keyword>
<keyword evidence="1" id="KW-0472">Membrane</keyword>
<feature type="transmembrane region" description="Helical" evidence="1">
    <location>
        <begin position="76"/>
        <end position="101"/>
    </location>
</feature>
<reference evidence="2" key="2">
    <citation type="submission" date="2022-01" db="EMBL/GenBank/DDBJ databases">
        <authorList>
            <person name="Yamashiro T."/>
            <person name="Shiraishi A."/>
            <person name="Satake H."/>
            <person name="Nakayama K."/>
        </authorList>
    </citation>
    <scope>NUCLEOTIDE SEQUENCE</scope>
</reference>
<keyword evidence="3" id="KW-1185">Reference proteome</keyword>
<keyword evidence="1" id="KW-0812">Transmembrane</keyword>
<accession>A0ABQ5BAL7</accession>
<feature type="transmembrane region" description="Helical" evidence="1">
    <location>
        <begin position="121"/>
        <end position="141"/>
    </location>
</feature>
<evidence type="ECO:0000313" key="2">
    <source>
        <dbReference type="EMBL" id="GJT10439.1"/>
    </source>
</evidence>
<reference evidence="2" key="1">
    <citation type="journal article" date="2022" name="Int. J. Mol. Sci.">
        <title>Draft Genome of Tanacetum Coccineum: Genomic Comparison of Closely Related Tanacetum-Family Plants.</title>
        <authorList>
            <person name="Yamashiro T."/>
            <person name="Shiraishi A."/>
            <person name="Nakayama K."/>
            <person name="Satake H."/>
        </authorList>
    </citation>
    <scope>NUCLEOTIDE SEQUENCE</scope>
</reference>
<gene>
    <name evidence="2" type="ORF">Tco_0857481</name>
</gene>
<evidence type="ECO:0000256" key="1">
    <source>
        <dbReference type="SAM" id="Phobius"/>
    </source>
</evidence>
<name>A0ABQ5BAL7_9ASTR</name>
<dbReference type="Proteomes" id="UP001151760">
    <property type="component" value="Unassembled WGS sequence"/>
</dbReference>
<dbReference type="EMBL" id="BQNB010012988">
    <property type="protein sequence ID" value="GJT10439.1"/>
    <property type="molecule type" value="Genomic_DNA"/>
</dbReference>
<proteinExistence type="predicted"/>
<protein>
    <submittedName>
        <fullName evidence="2">Uncharacterized protein</fullName>
    </submittedName>
</protein>
<organism evidence="2 3">
    <name type="scientific">Tanacetum coccineum</name>
    <dbReference type="NCBI Taxonomy" id="301880"/>
    <lineage>
        <taxon>Eukaryota</taxon>
        <taxon>Viridiplantae</taxon>
        <taxon>Streptophyta</taxon>
        <taxon>Embryophyta</taxon>
        <taxon>Tracheophyta</taxon>
        <taxon>Spermatophyta</taxon>
        <taxon>Magnoliopsida</taxon>
        <taxon>eudicotyledons</taxon>
        <taxon>Gunneridae</taxon>
        <taxon>Pentapetalae</taxon>
        <taxon>asterids</taxon>
        <taxon>campanulids</taxon>
        <taxon>Asterales</taxon>
        <taxon>Asteraceae</taxon>
        <taxon>Asteroideae</taxon>
        <taxon>Anthemideae</taxon>
        <taxon>Anthemidinae</taxon>
        <taxon>Tanacetum</taxon>
    </lineage>
</organism>
<feature type="transmembrane region" description="Helical" evidence="1">
    <location>
        <begin position="44"/>
        <end position="64"/>
    </location>
</feature>